<sequence length="889" mass="98170">MPLQAQVKSVLSGDTLVLCSVGNPAQERTLSLAFVSAPRIRREGDEPFAFESRDFLRRLVVGKVVQFQVYYKIPTGVNREYGTVILQNREQLPDLLVAEGWAKLRDDAGRKDESEAGSQLLEKLQALEARAKADEKGVWGTKGGNVETSYEMLDAKAFLEEWKGKSIDAIVEKVLSGDRLIVRLMPTPTRHVQTMLLIAGIRAPSTKRTNPDGAEQAAEAFGPEAHQFVDSRLMQRTVAVTILGISPGGQLVGSVKHPMGSIAEFVLKAGLARCTDHHSTMLGSEMGTLRQAEKHAKDNKLGLFRGHVAQRTTGGEVEVTVSRVWSGDTFTLRNRTGNEKRVNLSSVRQPKPSDPKQSPFGEEAKEFMRKRFIGKHVKVTTDGKRPPSDGFPEREMVTLKQGNNNAALMLIENGYGSVIRHRMDDPDRSPIYDELLAAEEAAQKDGKGMWAAKTPAAKAYVDHSESLEKAKRQMTLLSRQKKVPAVVDFVKSGSRFTILIPRENAKLTFVLGGIRAPRSARNENEKSEPFGQEAHDYANRRCLQRDVEIDVEDNDKVGGFIGTLYINRENFAKLLLEEGLASVHAYSAEKSGNANELFAAEQRAKDARKGMWHDYDPAQDAEDGADNVDESHATNGTSNGDSSVSIQPRKVDYRDVVITHVDGETGHLKLQQIGTGTSALQSLMDSFRKFHLNKANAQPLPGAPKAGDVVAAQFSADGEWYRARIRRNDRDNKQADVLYIDYGNSETLKWDRLRPLTQSEFSTARVKPQAIDAVLSLVQLPGNQDYVRDFVEFVMEAAQGGAKQLIANVDAQDPGTGQLSVTLLESVEAAGKGESVNREVVREGLGMVPKKLKAWERGLTKELEGLRAAQKEAMEGRRGMWEYGDLTED</sequence>
<dbReference type="PROSITE" id="PS50830">
    <property type="entry name" value="TNASE_3"/>
    <property type="match status" value="4"/>
</dbReference>
<feature type="region of interest" description="Disordered" evidence="8">
    <location>
        <begin position="614"/>
        <end position="646"/>
    </location>
</feature>
<dbReference type="GO" id="GO:0004518">
    <property type="term" value="F:nuclease activity"/>
    <property type="evidence" value="ECO:0007669"/>
    <property type="project" value="TreeGrafter"/>
</dbReference>
<dbReference type="OrthoDB" id="10023235at2759"/>
<dbReference type="EMBL" id="ML991822">
    <property type="protein sequence ID" value="KAF2231782.1"/>
    <property type="molecule type" value="Genomic_DNA"/>
</dbReference>
<keyword evidence="5" id="KW-0597">Phosphoprotein</keyword>
<dbReference type="InterPro" id="IPR016685">
    <property type="entry name" value="Silence_cplx_Nase-comp_TudorSN"/>
</dbReference>
<evidence type="ECO:0000256" key="6">
    <source>
        <dbReference type="ARBA" id="ARBA00022737"/>
    </source>
</evidence>
<keyword evidence="6" id="KW-0677">Repeat</keyword>
<dbReference type="GO" id="GO:0005829">
    <property type="term" value="C:cytosol"/>
    <property type="evidence" value="ECO:0007669"/>
    <property type="project" value="UniProtKB-UniRule"/>
</dbReference>
<comment type="subcellular location">
    <subcellularLocation>
        <location evidence="1 7">Cytoplasm</location>
    </subcellularLocation>
</comment>
<dbReference type="Pfam" id="PF00567">
    <property type="entry name" value="TUDOR"/>
    <property type="match status" value="1"/>
</dbReference>
<dbReference type="SUPFAM" id="SSF63748">
    <property type="entry name" value="Tudor/PWWP/MBT"/>
    <property type="match status" value="1"/>
</dbReference>
<dbReference type="Gene3D" id="2.40.50.90">
    <property type="match status" value="5"/>
</dbReference>
<dbReference type="FunFam" id="2.40.50.90:FF:000030">
    <property type="entry name" value="Transcription factor (Snd1/p100), putative"/>
    <property type="match status" value="1"/>
</dbReference>
<dbReference type="CDD" id="cd00175">
    <property type="entry name" value="SNc"/>
    <property type="match status" value="2"/>
</dbReference>
<gene>
    <name evidence="11" type="ORF">EV356DRAFT_451256</name>
</gene>
<dbReference type="PANTHER" id="PTHR12302">
    <property type="entry name" value="EBNA2 BINDING PROTEIN P100"/>
    <property type="match status" value="1"/>
</dbReference>
<dbReference type="GO" id="GO:0003723">
    <property type="term" value="F:RNA binding"/>
    <property type="evidence" value="ECO:0007669"/>
    <property type="project" value="UniProtKB-UniRule"/>
</dbReference>
<protein>
    <recommendedName>
        <fullName evidence="2">Probable endonuclease LCL3</fullName>
    </recommendedName>
    <alternativeName>
        <fullName evidence="3">Probable endonuclease lcl3</fullName>
    </alternativeName>
</protein>
<evidence type="ECO:0000256" key="7">
    <source>
        <dbReference type="PIRNR" id="PIRNR017179"/>
    </source>
</evidence>
<dbReference type="SUPFAM" id="SSF50199">
    <property type="entry name" value="Staphylococcal nuclease"/>
    <property type="match status" value="5"/>
</dbReference>
<dbReference type="AlphaFoldDB" id="A0A6A6H1C7"/>
<dbReference type="InterPro" id="IPR035437">
    <property type="entry name" value="SNase_OB-fold_sf"/>
</dbReference>
<reference evidence="11" key="1">
    <citation type="journal article" date="2020" name="Stud. Mycol.">
        <title>101 Dothideomycetes genomes: a test case for predicting lifestyles and emergence of pathogens.</title>
        <authorList>
            <person name="Haridas S."/>
            <person name="Albert R."/>
            <person name="Binder M."/>
            <person name="Bloem J."/>
            <person name="Labutti K."/>
            <person name="Salamov A."/>
            <person name="Andreopoulos B."/>
            <person name="Baker S."/>
            <person name="Barry K."/>
            <person name="Bills G."/>
            <person name="Bluhm B."/>
            <person name="Cannon C."/>
            <person name="Castanera R."/>
            <person name="Culley D."/>
            <person name="Daum C."/>
            <person name="Ezra D."/>
            <person name="Gonzalez J."/>
            <person name="Henrissat B."/>
            <person name="Kuo A."/>
            <person name="Liang C."/>
            <person name="Lipzen A."/>
            <person name="Lutzoni F."/>
            <person name="Magnuson J."/>
            <person name="Mondo S."/>
            <person name="Nolan M."/>
            <person name="Ohm R."/>
            <person name="Pangilinan J."/>
            <person name="Park H.-J."/>
            <person name="Ramirez L."/>
            <person name="Alfaro M."/>
            <person name="Sun H."/>
            <person name="Tritt A."/>
            <person name="Yoshinaga Y."/>
            <person name="Zwiers L.-H."/>
            <person name="Turgeon B."/>
            <person name="Goodwin S."/>
            <person name="Spatafora J."/>
            <person name="Crous P."/>
            <person name="Grigoriev I."/>
        </authorList>
    </citation>
    <scope>NUCLEOTIDE SEQUENCE</scope>
    <source>
        <strain evidence="11">Tuck. ex Michener</strain>
    </source>
</reference>
<dbReference type="SMART" id="SM00318">
    <property type="entry name" value="SNc"/>
    <property type="match status" value="4"/>
</dbReference>
<evidence type="ECO:0000256" key="1">
    <source>
        <dbReference type="ARBA" id="ARBA00004496"/>
    </source>
</evidence>
<dbReference type="FunFam" id="2.40.50.90:FF:000010">
    <property type="entry name" value="Ribonuclease"/>
    <property type="match status" value="1"/>
</dbReference>
<dbReference type="GO" id="GO:0006402">
    <property type="term" value="P:mRNA catabolic process"/>
    <property type="evidence" value="ECO:0007669"/>
    <property type="project" value="UniProtKB-UniRule"/>
</dbReference>
<dbReference type="SMART" id="SM00333">
    <property type="entry name" value="TUDOR"/>
    <property type="match status" value="1"/>
</dbReference>
<dbReference type="PIRSF" id="PIRSF017179">
    <property type="entry name" value="RISC-Tudor-SN"/>
    <property type="match status" value="1"/>
</dbReference>
<accession>A0A6A6H1C7</accession>
<dbReference type="PANTHER" id="PTHR12302:SF2">
    <property type="entry name" value="STAPHYLOCOCCAL NUCLEASE DOMAIN-CONTAINING PROTEIN 1"/>
    <property type="match status" value="1"/>
</dbReference>
<evidence type="ECO:0000259" key="10">
    <source>
        <dbReference type="PROSITE" id="PS50830"/>
    </source>
</evidence>
<feature type="compositionally biased region" description="Acidic residues" evidence="8">
    <location>
        <begin position="617"/>
        <end position="628"/>
    </location>
</feature>
<dbReference type="GO" id="GO:0031047">
    <property type="term" value="P:regulatory ncRNA-mediated gene silencing"/>
    <property type="evidence" value="ECO:0007669"/>
    <property type="project" value="UniProtKB-UniRule"/>
</dbReference>
<dbReference type="FunFam" id="2.40.50.90:FF:000019">
    <property type="entry name" value="Transcription factor (Snd1/p100), putative"/>
    <property type="match status" value="1"/>
</dbReference>
<evidence type="ECO:0000256" key="2">
    <source>
        <dbReference type="ARBA" id="ARBA00013404"/>
    </source>
</evidence>
<evidence type="ECO:0000313" key="12">
    <source>
        <dbReference type="Proteomes" id="UP000800092"/>
    </source>
</evidence>
<dbReference type="GO" id="GO:0005634">
    <property type="term" value="C:nucleus"/>
    <property type="evidence" value="ECO:0007669"/>
    <property type="project" value="TreeGrafter"/>
</dbReference>
<name>A0A6A6H1C7_VIRVR</name>
<organism evidence="11 12">
    <name type="scientific">Viridothelium virens</name>
    <name type="common">Speckled blister lichen</name>
    <name type="synonym">Trypethelium virens</name>
    <dbReference type="NCBI Taxonomy" id="1048519"/>
    <lineage>
        <taxon>Eukaryota</taxon>
        <taxon>Fungi</taxon>
        <taxon>Dikarya</taxon>
        <taxon>Ascomycota</taxon>
        <taxon>Pezizomycotina</taxon>
        <taxon>Dothideomycetes</taxon>
        <taxon>Dothideomycetes incertae sedis</taxon>
        <taxon>Trypetheliales</taxon>
        <taxon>Trypetheliaceae</taxon>
        <taxon>Viridothelium</taxon>
    </lineage>
</organism>
<dbReference type="Gene3D" id="2.30.30.140">
    <property type="match status" value="1"/>
</dbReference>
<feature type="domain" description="Tudor" evidence="9">
    <location>
        <begin position="703"/>
        <end position="763"/>
    </location>
</feature>
<keyword evidence="12" id="KW-1185">Reference proteome</keyword>
<dbReference type="GO" id="GO:0031332">
    <property type="term" value="C:RNAi effector complex"/>
    <property type="evidence" value="ECO:0007669"/>
    <property type="project" value="InterPro"/>
</dbReference>
<proteinExistence type="predicted"/>
<evidence type="ECO:0000256" key="3">
    <source>
        <dbReference type="ARBA" id="ARBA00014651"/>
    </source>
</evidence>
<feature type="compositionally biased region" description="Polar residues" evidence="8">
    <location>
        <begin position="633"/>
        <end position="646"/>
    </location>
</feature>
<evidence type="ECO:0000256" key="4">
    <source>
        <dbReference type="ARBA" id="ARBA00022490"/>
    </source>
</evidence>
<dbReference type="InterPro" id="IPR016071">
    <property type="entry name" value="Staphylococal_nuclease_OB-fold"/>
</dbReference>
<dbReference type="FunFam" id="2.30.30.140:FF:000018">
    <property type="entry name" value="Serine/threonine-protein kinase 31"/>
    <property type="match status" value="1"/>
</dbReference>
<evidence type="ECO:0000259" key="9">
    <source>
        <dbReference type="PROSITE" id="PS50304"/>
    </source>
</evidence>
<dbReference type="Proteomes" id="UP000800092">
    <property type="component" value="Unassembled WGS sequence"/>
</dbReference>
<feature type="domain" description="TNase-like" evidence="10">
    <location>
        <begin position="1"/>
        <end position="141"/>
    </location>
</feature>
<dbReference type="PROSITE" id="PS50304">
    <property type="entry name" value="TUDOR"/>
    <property type="match status" value="1"/>
</dbReference>
<feature type="domain" description="TNase-like" evidence="10">
    <location>
        <begin position="165"/>
        <end position="306"/>
    </location>
</feature>
<keyword evidence="4 7" id="KW-0963">Cytoplasm</keyword>
<dbReference type="InterPro" id="IPR002999">
    <property type="entry name" value="Tudor"/>
</dbReference>
<evidence type="ECO:0000256" key="5">
    <source>
        <dbReference type="ARBA" id="ARBA00022553"/>
    </source>
</evidence>
<feature type="region of interest" description="Disordered" evidence="8">
    <location>
        <begin position="343"/>
        <end position="362"/>
    </location>
</feature>
<feature type="domain" description="TNase-like" evidence="10">
    <location>
        <begin position="481"/>
        <end position="614"/>
    </location>
</feature>
<dbReference type="Pfam" id="PF00565">
    <property type="entry name" value="SNase"/>
    <property type="match status" value="4"/>
</dbReference>
<evidence type="ECO:0000256" key="8">
    <source>
        <dbReference type="SAM" id="MobiDB-lite"/>
    </source>
</evidence>
<evidence type="ECO:0000313" key="11">
    <source>
        <dbReference type="EMBL" id="KAF2231782.1"/>
    </source>
</evidence>
<feature type="domain" description="TNase-like" evidence="10">
    <location>
        <begin position="315"/>
        <end position="452"/>
    </location>
</feature>